<organism evidence="2 3">
    <name type="scientific">Symbiodinium necroappetens</name>
    <dbReference type="NCBI Taxonomy" id="1628268"/>
    <lineage>
        <taxon>Eukaryota</taxon>
        <taxon>Sar</taxon>
        <taxon>Alveolata</taxon>
        <taxon>Dinophyceae</taxon>
        <taxon>Suessiales</taxon>
        <taxon>Symbiodiniaceae</taxon>
        <taxon>Symbiodinium</taxon>
    </lineage>
</organism>
<reference evidence="2" key="1">
    <citation type="submission" date="2021-02" db="EMBL/GenBank/DDBJ databases">
        <authorList>
            <person name="Dougan E. K."/>
            <person name="Rhodes N."/>
            <person name="Thang M."/>
            <person name="Chan C."/>
        </authorList>
    </citation>
    <scope>NUCLEOTIDE SEQUENCE</scope>
</reference>
<comment type="caution">
    <text evidence="2">The sequence shown here is derived from an EMBL/GenBank/DDBJ whole genome shotgun (WGS) entry which is preliminary data.</text>
</comment>
<sequence length="316" mass="36149">HEPQHFNLDPEPPWLQGLQQELQTIVRTQKQMASQMQDSGREVGKIQESIRHLHLGQDNLAKRADEQEAALAQMRKEFRELEKEVQDLRSAPPTRPVSPVSTPRGGQGYARANSPRFDAAGQREVDELQLVAGGWIEAKREHVEADVQAMFDQLQARPLLKAVYVPYVRSSFCRIELVYTDDNIWARRKVQSTVLQHLKGLSFRSSVAGQESARFWFSRNRTQQDRAKIRAILQTQSLCHKYLDESLVEKDWRGKVWACGTQVLFHVERDARPSQTLMLIDSRGNETGWFLNVEQLVARLGATQDAILAVFDAKPE</sequence>
<evidence type="ECO:0000313" key="2">
    <source>
        <dbReference type="EMBL" id="CAE7919385.1"/>
    </source>
</evidence>
<evidence type="ECO:0000313" key="3">
    <source>
        <dbReference type="Proteomes" id="UP000601435"/>
    </source>
</evidence>
<dbReference type="Proteomes" id="UP000601435">
    <property type="component" value="Unassembled WGS sequence"/>
</dbReference>
<dbReference type="AlphaFoldDB" id="A0A813BWH2"/>
<feature type="non-terminal residue" evidence="2">
    <location>
        <position position="1"/>
    </location>
</feature>
<dbReference type="OrthoDB" id="434663at2759"/>
<evidence type="ECO:0000256" key="1">
    <source>
        <dbReference type="SAM" id="MobiDB-lite"/>
    </source>
</evidence>
<protein>
    <submittedName>
        <fullName evidence="2">Uncharacterized protein</fullName>
    </submittedName>
</protein>
<name>A0A813BWH2_9DINO</name>
<keyword evidence="3" id="KW-1185">Reference proteome</keyword>
<gene>
    <name evidence="2" type="ORF">SNEC2469_LOCUS31617</name>
</gene>
<feature type="region of interest" description="Disordered" evidence="1">
    <location>
        <begin position="85"/>
        <end position="113"/>
    </location>
</feature>
<dbReference type="EMBL" id="CAJNJA010077135">
    <property type="protein sequence ID" value="CAE7919385.1"/>
    <property type="molecule type" value="Genomic_DNA"/>
</dbReference>
<accession>A0A813BWH2</accession>
<proteinExistence type="predicted"/>